<dbReference type="Gene3D" id="3.20.20.80">
    <property type="entry name" value="Glycosidases"/>
    <property type="match status" value="1"/>
</dbReference>
<comment type="similarity">
    <text evidence="1">Belongs to the glycosyl hydrolase 20 family.</text>
</comment>
<keyword evidence="4" id="KW-0732">Signal</keyword>
<feature type="chain" id="PRO_5046176239" description="Beta-N-acetylhexosaminidase" evidence="4">
    <location>
        <begin position="19"/>
        <end position="494"/>
    </location>
</feature>
<comment type="caution">
    <text evidence="7">The sequence shown here is derived from an EMBL/GenBank/DDBJ whole genome shotgun (WGS) entry which is preliminary data.</text>
</comment>
<organism evidence="7 8">
    <name type="scientific">Kribbella yunnanensis</name>
    <dbReference type="NCBI Taxonomy" id="190194"/>
    <lineage>
        <taxon>Bacteria</taxon>
        <taxon>Bacillati</taxon>
        <taxon>Actinomycetota</taxon>
        <taxon>Actinomycetes</taxon>
        <taxon>Propionibacteriales</taxon>
        <taxon>Kribbellaceae</taxon>
        <taxon>Kribbella</taxon>
    </lineage>
</organism>
<dbReference type="Proteomes" id="UP001500280">
    <property type="component" value="Unassembled WGS sequence"/>
</dbReference>
<dbReference type="InterPro" id="IPR017853">
    <property type="entry name" value="GH"/>
</dbReference>
<reference evidence="8" key="1">
    <citation type="journal article" date="2019" name="Int. J. Syst. Evol. Microbiol.">
        <title>The Global Catalogue of Microorganisms (GCM) 10K type strain sequencing project: providing services to taxonomists for standard genome sequencing and annotation.</title>
        <authorList>
            <consortium name="The Broad Institute Genomics Platform"/>
            <consortium name="The Broad Institute Genome Sequencing Center for Infectious Disease"/>
            <person name="Wu L."/>
            <person name="Ma J."/>
        </authorList>
    </citation>
    <scope>NUCLEOTIDE SEQUENCE [LARGE SCALE GENOMIC DNA]</scope>
    <source>
        <strain evidence="8">JCM 14307</strain>
    </source>
</reference>
<dbReference type="InterPro" id="IPR015882">
    <property type="entry name" value="HEX_bac_N"/>
</dbReference>
<feature type="domain" description="Beta-hexosaminidase bacterial type N-terminal" evidence="6">
    <location>
        <begin position="26"/>
        <end position="144"/>
    </location>
</feature>
<dbReference type="InterPro" id="IPR015883">
    <property type="entry name" value="Glyco_hydro_20_cat"/>
</dbReference>
<dbReference type="PANTHER" id="PTHR43678">
    <property type="entry name" value="PUTATIVE (AFU_ORTHOLOGUE AFUA_2G00640)-RELATED"/>
    <property type="match status" value="1"/>
</dbReference>
<evidence type="ECO:0000313" key="7">
    <source>
        <dbReference type="EMBL" id="GAA1687505.1"/>
    </source>
</evidence>
<sequence length="494" mass="53889">MLALVALLVCVTTTTVPARGGTAVLPPTIPAVREWAPGGVGYTFTSSSKVVAASALAGPARLLAEDLAKVMNRPVGYVVGGPAAPGDIELRLGTASGGPEGYVLQVGPVLGVEGAVAGVRLGTRSVVQLLRQQSRLPGGQVRDWPTYQERGFMVDLGRKYLSLDWLRTQIREMAYLKLNYLHLHLSDEHGFRLESATHPEITAEQHYSKQEIRELIEYAGRYGIQVVPELDFPGHMQPILAAHPELKLVAANGQVQHGNIDLSKPAAYDLMRDLITEFLPLFPSRYWHIGADEYVENFTDYPQLERYAKQHYGTAATGQDAYLGFVNWADGIVRAAGKTTRMWNDGLVRTGGTLTVNPAIVVEHWSMSGLTPWAGPAWRPAELVAAGHKVMNASITPTYYTVGGLGALLNTAPAVMYDTWDPGLFVDGSRLADTLGAKLHLWCDQPDRQTEQQLAAEVYPRLRVMAQHTWRSPTPPFYTQFAGRMTAVGPAPSS</sequence>
<dbReference type="InterPro" id="IPR052764">
    <property type="entry name" value="GH20_Enzymes"/>
</dbReference>
<dbReference type="PANTHER" id="PTHR43678:SF1">
    <property type="entry name" value="BETA-N-ACETYLHEXOSAMINIDASE"/>
    <property type="match status" value="1"/>
</dbReference>
<dbReference type="Pfam" id="PF02838">
    <property type="entry name" value="Glyco_hydro_20b"/>
    <property type="match status" value="1"/>
</dbReference>
<evidence type="ECO:0000313" key="8">
    <source>
        <dbReference type="Proteomes" id="UP001500280"/>
    </source>
</evidence>
<proteinExistence type="inferred from homology"/>
<dbReference type="InterPro" id="IPR025705">
    <property type="entry name" value="Beta_hexosaminidase_sua/sub"/>
</dbReference>
<feature type="domain" description="Glycoside hydrolase family 20 catalytic" evidence="5">
    <location>
        <begin position="147"/>
        <end position="471"/>
    </location>
</feature>
<accession>A0ABN2HGB4</accession>
<gene>
    <name evidence="7" type="ORF">GCM10009745_35360</name>
</gene>
<dbReference type="SUPFAM" id="SSF55545">
    <property type="entry name" value="beta-N-acetylhexosaminidase-like domain"/>
    <property type="match status" value="1"/>
</dbReference>
<keyword evidence="3" id="KW-0326">Glycosidase</keyword>
<keyword evidence="8" id="KW-1185">Reference proteome</keyword>
<dbReference type="Gene3D" id="3.30.379.10">
    <property type="entry name" value="Chitobiase/beta-hexosaminidase domain 2-like"/>
    <property type="match status" value="1"/>
</dbReference>
<evidence type="ECO:0000259" key="5">
    <source>
        <dbReference type="Pfam" id="PF00728"/>
    </source>
</evidence>
<keyword evidence="2" id="KW-0378">Hydrolase</keyword>
<dbReference type="Pfam" id="PF00728">
    <property type="entry name" value="Glyco_hydro_20"/>
    <property type="match status" value="1"/>
</dbReference>
<evidence type="ECO:0008006" key="9">
    <source>
        <dbReference type="Google" id="ProtNLM"/>
    </source>
</evidence>
<dbReference type="CDD" id="cd06564">
    <property type="entry name" value="GH20_DspB_LnbB-like"/>
    <property type="match status" value="1"/>
</dbReference>
<dbReference type="PRINTS" id="PR00738">
    <property type="entry name" value="GLHYDRLASE20"/>
</dbReference>
<evidence type="ECO:0000256" key="4">
    <source>
        <dbReference type="SAM" id="SignalP"/>
    </source>
</evidence>
<dbReference type="InterPro" id="IPR029018">
    <property type="entry name" value="Hex-like_dom2"/>
</dbReference>
<evidence type="ECO:0000256" key="1">
    <source>
        <dbReference type="ARBA" id="ARBA00006285"/>
    </source>
</evidence>
<evidence type="ECO:0000259" key="6">
    <source>
        <dbReference type="Pfam" id="PF02838"/>
    </source>
</evidence>
<feature type="signal peptide" evidence="4">
    <location>
        <begin position="1"/>
        <end position="18"/>
    </location>
</feature>
<evidence type="ECO:0000256" key="2">
    <source>
        <dbReference type="ARBA" id="ARBA00022801"/>
    </source>
</evidence>
<evidence type="ECO:0000256" key="3">
    <source>
        <dbReference type="ARBA" id="ARBA00023295"/>
    </source>
</evidence>
<dbReference type="SUPFAM" id="SSF51445">
    <property type="entry name" value="(Trans)glycosidases"/>
    <property type="match status" value="1"/>
</dbReference>
<protein>
    <recommendedName>
        <fullName evidence="9">Beta-N-acetylhexosaminidase</fullName>
    </recommendedName>
</protein>
<name>A0ABN2HGB4_9ACTN</name>
<dbReference type="EMBL" id="BAAANF010000012">
    <property type="protein sequence ID" value="GAA1687505.1"/>
    <property type="molecule type" value="Genomic_DNA"/>
</dbReference>